<accession>A0A8R2HR88</accession>
<name>A0A8R2HR88_BOMMO</name>
<dbReference type="Proteomes" id="UP000005204">
    <property type="component" value="Unassembled WGS sequence"/>
</dbReference>
<reference evidence="1" key="2">
    <citation type="submission" date="2022-06" db="UniProtKB">
        <authorList>
            <consortium name="EnsemblMetazoa"/>
        </authorList>
    </citation>
    <scope>IDENTIFICATION</scope>
    <source>
        <strain evidence="1">p50T (Dazao)</strain>
    </source>
</reference>
<sequence length="180" mass="20667">MLGPTVGRMAFNVLTSSRVTRINFQGPFKCTPVRVGPCANPPLPLDPNPAALFNAEIVNLTKNIKVIRFNVTVLRESFSKQLKVKGYHWENGKWKIHSLVNNLACNIIFKTTVSVVTGMKFDKKTCKFFKGAYVFDFDIDRIEHMWIKTQEYGRIMWRLESFSSAGLINCWEYETLVEPI</sequence>
<evidence type="ECO:0000313" key="2">
    <source>
        <dbReference type="Proteomes" id="UP000005204"/>
    </source>
</evidence>
<dbReference type="AlphaFoldDB" id="A0A8R2HR88"/>
<protein>
    <submittedName>
        <fullName evidence="1">Uncharacterized protein</fullName>
    </submittedName>
</protein>
<reference evidence="2" key="1">
    <citation type="journal article" date="2008" name="Insect Biochem. Mol. Biol.">
        <title>The genome of a lepidopteran model insect, the silkworm Bombyx mori.</title>
        <authorList>
            <consortium name="International Silkworm Genome Consortium"/>
        </authorList>
    </citation>
    <scope>NUCLEOTIDE SEQUENCE [LARGE SCALE GENOMIC DNA]</scope>
    <source>
        <strain evidence="2">p50T</strain>
    </source>
</reference>
<keyword evidence="2" id="KW-1185">Reference proteome</keyword>
<organism evidence="1 2">
    <name type="scientific">Bombyx mori</name>
    <name type="common">Silk moth</name>
    <dbReference type="NCBI Taxonomy" id="7091"/>
    <lineage>
        <taxon>Eukaryota</taxon>
        <taxon>Metazoa</taxon>
        <taxon>Ecdysozoa</taxon>
        <taxon>Arthropoda</taxon>
        <taxon>Hexapoda</taxon>
        <taxon>Insecta</taxon>
        <taxon>Pterygota</taxon>
        <taxon>Neoptera</taxon>
        <taxon>Endopterygota</taxon>
        <taxon>Lepidoptera</taxon>
        <taxon>Glossata</taxon>
        <taxon>Ditrysia</taxon>
        <taxon>Bombycoidea</taxon>
        <taxon>Bombycidae</taxon>
        <taxon>Bombycinae</taxon>
        <taxon>Bombyx</taxon>
    </lineage>
</organism>
<dbReference type="EnsemblMetazoa" id="XM_021349803.2">
    <property type="protein sequence ID" value="XP_021205478.2"/>
    <property type="gene ID" value="LOC110385681"/>
</dbReference>
<evidence type="ECO:0000313" key="1">
    <source>
        <dbReference type="EnsemblMetazoa" id="XP_021205478.2"/>
    </source>
</evidence>
<proteinExistence type="predicted"/>